<dbReference type="AlphaFoldDB" id="A0A7S4MJT3"/>
<dbReference type="EMBL" id="HBKQ01015491">
    <property type="protein sequence ID" value="CAE2226992.1"/>
    <property type="molecule type" value="Transcribed_RNA"/>
</dbReference>
<proteinExistence type="predicted"/>
<evidence type="ECO:0000256" key="1">
    <source>
        <dbReference type="SAM" id="SignalP"/>
    </source>
</evidence>
<gene>
    <name evidence="2" type="ORF">OAUR00152_LOCUS10539</name>
</gene>
<evidence type="ECO:0000313" key="2">
    <source>
        <dbReference type="EMBL" id="CAE2226992.1"/>
    </source>
</evidence>
<feature type="signal peptide" evidence="1">
    <location>
        <begin position="1"/>
        <end position="22"/>
    </location>
</feature>
<feature type="chain" id="PRO_5030758311" description="Ig-like domain-containing protein" evidence="1">
    <location>
        <begin position="23"/>
        <end position="102"/>
    </location>
</feature>
<reference evidence="2" key="1">
    <citation type="submission" date="2021-01" db="EMBL/GenBank/DDBJ databases">
        <authorList>
            <person name="Corre E."/>
            <person name="Pelletier E."/>
            <person name="Niang G."/>
            <person name="Scheremetjew M."/>
            <person name="Finn R."/>
            <person name="Kale V."/>
            <person name="Holt S."/>
            <person name="Cochrane G."/>
            <person name="Meng A."/>
            <person name="Brown T."/>
            <person name="Cohen L."/>
        </authorList>
    </citation>
    <scope>NUCLEOTIDE SEQUENCE</scope>
    <source>
        <strain evidence="2">Isolate 1302-5</strain>
    </source>
</reference>
<accession>A0A7S4MJT3</accession>
<keyword evidence="1" id="KW-0732">Signal</keyword>
<name>A0A7S4MJT3_9STRA</name>
<evidence type="ECO:0008006" key="3">
    <source>
        <dbReference type="Google" id="ProtNLM"/>
    </source>
</evidence>
<organism evidence="2">
    <name type="scientific">Odontella aurita</name>
    <dbReference type="NCBI Taxonomy" id="265563"/>
    <lineage>
        <taxon>Eukaryota</taxon>
        <taxon>Sar</taxon>
        <taxon>Stramenopiles</taxon>
        <taxon>Ochrophyta</taxon>
        <taxon>Bacillariophyta</taxon>
        <taxon>Mediophyceae</taxon>
        <taxon>Biddulphiophycidae</taxon>
        <taxon>Eupodiscales</taxon>
        <taxon>Odontellaceae</taxon>
        <taxon>Odontella</taxon>
    </lineage>
</organism>
<protein>
    <recommendedName>
        <fullName evidence="3">Ig-like domain-containing protein</fullName>
    </recommendedName>
</protein>
<sequence>MFKKVVLAVFAALCLACGICDAFTTSSSFVGRNFGEGASLARSSRTTSSGMQMIFGPPKDDGSPGDYVCKVSGLEQMTFQRACLSWHWHSLAHLWGFSGLEP</sequence>